<evidence type="ECO:0000256" key="9">
    <source>
        <dbReference type="ARBA" id="ARBA00023284"/>
    </source>
</evidence>
<dbReference type="PIRSF" id="PIRSF000238">
    <property type="entry name" value="AhpF"/>
    <property type="match status" value="1"/>
</dbReference>
<dbReference type="GO" id="GO:0000302">
    <property type="term" value="P:response to reactive oxygen species"/>
    <property type="evidence" value="ECO:0007669"/>
    <property type="project" value="InterPro"/>
</dbReference>
<dbReference type="InterPro" id="IPR044141">
    <property type="entry name" value="AhpF_NTD_C"/>
</dbReference>
<feature type="binding site" evidence="11">
    <location>
        <begin position="217"/>
        <end position="232"/>
    </location>
    <ligand>
        <name>FAD</name>
        <dbReference type="ChEBI" id="CHEBI:57692"/>
    </ligand>
</feature>
<accession>A0A3D8M4E9</accession>
<dbReference type="Gene3D" id="3.40.30.80">
    <property type="match status" value="1"/>
</dbReference>
<feature type="binding site" evidence="11">
    <location>
        <begin position="356"/>
        <end position="370"/>
    </location>
    <ligand>
        <name>NAD(+)</name>
        <dbReference type="ChEBI" id="CHEBI:57540"/>
    </ligand>
</feature>
<dbReference type="InterPro" id="IPR023753">
    <property type="entry name" value="FAD/NAD-binding_dom"/>
</dbReference>
<keyword evidence="4" id="KW-0285">Flavoprotein</keyword>
<dbReference type="PRINTS" id="PR00469">
    <property type="entry name" value="PNDRDTASEII"/>
</dbReference>
<dbReference type="RefSeq" id="WP_115594033.1">
    <property type="nucleotide sequence ID" value="NZ_QRHA01000010.1"/>
</dbReference>
<dbReference type="InterPro" id="IPR044142">
    <property type="entry name" value="AhpF_NTD_N"/>
</dbReference>
<comment type="caution">
    <text evidence="15">The sequence shown here is derived from an EMBL/GenBank/DDBJ whole genome shotgun (WGS) entry which is preliminary data.</text>
</comment>
<dbReference type="PANTHER" id="PTHR48105">
    <property type="entry name" value="THIOREDOXIN REDUCTASE 1-RELATED-RELATED"/>
    <property type="match status" value="1"/>
</dbReference>
<evidence type="ECO:0000256" key="1">
    <source>
        <dbReference type="ARBA" id="ARBA00009333"/>
    </source>
</evidence>
<evidence type="ECO:0000256" key="8">
    <source>
        <dbReference type="ARBA" id="ARBA00023157"/>
    </source>
</evidence>
<feature type="domain" description="Thioredoxin-like fold" evidence="14">
    <location>
        <begin position="122"/>
        <end position="198"/>
    </location>
</feature>
<evidence type="ECO:0000313" key="15">
    <source>
        <dbReference type="EMBL" id="RDV24511.1"/>
    </source>
</evidence>
<feature type="disulfide bond" description="Redox-active" evidence="12">
    <location>
        <begin position="344"/>
        <end position="347"/>
    </location>
</feature>
<dbReference type="SUPFAM" id="SSF51905">
    <property type="entry name" value="FAD/NAD(P)-binding domain"/>
    <property type="match status" value="1"/>
</dbReference>
<dbReference type="OrthoDB" id="9806179at2"/>
<keyword evidence="5 11" id="KW-0274">FAD</keyword>
<evidence type="ECO:0000256" key="11">
    <source>
        <dbReference type="PIRSR" id="PIRSR000238-1"/>
    </source>
</evidence>
<evidence type="ECO:0000256" key="3">
    <source>
        <dbReference type="ARBA" id="ARBA00020059"/>
    </source>
</evidence>
<dbReference type="GO" id="GO:0050660">
    <property type="term" value="F:flavin adenine dinucleotide binding"/>
    <property type="evidence" value="ECO:0007669"/>
    <property type="project" value="InterPro"/>
</dbReference>
<keyword evidence="7 11" id="KW-0520">NAD</keyword>
<proteinExistence type="inferred from homology"/>
<dbReference type="InterPro" id="IPR012336">
    <property type="entry name" value="Thioredoxin-like_fold"/>
</dbReference>
<comment type="function">
    <text evidence="10">Serves to protect the cell against DNA damage by alkyl hydroperoxides. It can use either NADH or NADPH as electron donor for direct reduction of redox dyes or of alkyl hydroperoxides when combined with the AhpC protein.</text>
</comment>
<keyword evidence="8 12" id="KW-1015">Disulfide bond</keyword>
<dbReference type="InterPro" id="IPR050097">
    <property type="entry name" value="Ferredoxin-NADP_redctase_2"/>
</dbReference>
<evidence type="ECO:0000256" key="10">
    <source>
        <dbReference type="ARBA" id="ARBA00024806"/>
    </source>
</evidence>
<evidence type="ECO:0000259" key="13">
    <source>
        <dbReference type="Pfam" id="PF07992"/>
    </source>
</evidence>
<dbReference type="GO" id="GO:0102039">
    <property type="term" value="F:NADH-dependent peroxiredoxin activity"/>
    <property type="evidence" value="ECO:0007669"/>
    <property type="project" value="InterPro"/>
</dbReference>
<evidence type="ECO:0000256" key="4">
    <source>
        <dbReference type="ARBA" id="ARBA00022630"/>
    </source>
</evidence>
<keyword evidence="9 12" id="KW-0676">Redox-active center</keyword>
<keyword evidence="11" id="KW-0521">NADP</keyword>
<name>A0A3D8M4E9_9ALTE</name>
<dbReference type="CDD" id="cd02974">
    <property type="entry name" value="AhpF_NTD_N"/>
    <property type="match status" value="1"/>
</dbReference>
<dbReference type="PROSITE" id="PS00573">
    <property type="entry name" value="PYRIDINE_REDOX_2"/>
    <property type="match status" value="1"/>
</dbReference>
<dbReference type="Pfam" id="PF07992">
    <property type="entry name" value="Pyr_redox_2"/>
    <property type="match status" value="1"/>
</dbReference>
<sequence>MLTKDILQALQGYTASMQKAVTFVLQTGEHSKRNELVAFLSDIASVNDKIRLEQRDTQGLLRSPVSFLLEADGEDTGIRFSGIPGGHEFNSLVLALLHASGTELKIDQSIASLVQGVEEKLHFEVFISLSCHNCPDVVQALNQFSLLNPNISAEMIDGGLFQALVDERDIQGVPSVYLNGELFANGKVNAATLIDKLLERDPSLAKANKGQTLPLQDVTVIGGGPAGVSAAIYSARKGLKVTIVADRFGGQVKDTMGIENLISVPKTTGPELVGNLHQHMQDYDITLKEHVRVAGIETGNIKTLTLSSGEEIATRSIIVATGARWRELGVPGEKENIGNGVAYCPHCDGPFFKGKDVAVIGGGNSGIEAALDLSGIVKSVTVFEFMPELKADQVLVEQARKRDNITIIKNVATKQIVAENGKVVGIEYQDRATGETLTLPLAGVFVQIGLVPNSQFMQGVVEMTRYGEIVVDNKCVTSEPGIFAAGDVTTVPYKQIVISMGEGAKASLSAFEYLLTHQMEEQSMDEVA</sequence>
<dbReference type="Proteomes" id="UP000256561">
    <property type="component" value="Unassembled WGS sequence"/>
</dbReference>
<dbReference type="AlphaFoldDB" id="A0A3D8M4E9"/>
<evidence type="ECO:0000313" key="16">
    <source>
        <dbReference type="Proteomes" id="UP000256561"/>
    </source>
</evidence>
<dbReference type="EMBL" id="QRHA01000010">
    <property type="protein sequence ID" value="RDV24511.1"/>
    <property type="molecule type" value="Genomic_DNA"/>
</dbReference>
<evidence type="ECO:0000256" key="7">
    <source>
        <dbReference type="ARBA" id="ARBA00023027"/>
    </source>
</evidence>
<evidence type="ECO:0000259" key="14">
    <source>
        <dbReference type="Pfam" id="PF13192"/>
    </source>
</evidence>
<organism evidence="15 16">
    <name type="scientific">Alteromonas aestuariivivens</name>
    <dbReference type="NCBI Taxonomy" id="1938339"/>
    <lineage>
        <taxon>Bacteria</taxon>
        <taxon>Pseudomonadati</taxon>
        <taxon>Pseudomonadota</taxon>
        <taxon>Gammaproteobacteria</taxon>
        <taxon>Alteromonadales</taxon>
        <taxon>Alteromonadaceae</taxon>
        <taxon>Alteromonas/Salinimonas group</taxon>
        <taxon>Alteromonas</taxon>
    </lineage>
</organism>
<feature type="domain" description="FAD/NAD(P)-binding" evidence="13">
    <location>
        <begin position="217"/>
        <end position="503"/>
    </location>
</feature>
<dbReference type="PRINTS" id="PR00368">
    <property type="entry name" value="FADPNR"/>
</dbReference>
<comment type="subunit">
    <text evidence="2">Homodimer.</text>
</comment>
<protein>
    <recommendedName>
        <fullName evidence="3">Alkyl hydroperoxide reductase subunit F</fullName>
    </recommendedName>
</protein>
<dbReference type="Pfam" id="PF13192">
    <property type="entry name" value="Thioredoxin_3"/>
    <property type="match status" value="1"/>
</dbReference>
<dbReference type="InterPro" id="IPR036188">
    <property type="entry name" value="FAD/NAD-bd_sf"/>
</dbReference>
<evidence type="ECO:0000256" key="2">
    <source>
        <dbReference type="ARBA" id="ARBA00011738"/>
    </source>
</evidence>
<keyword evidence="6" id="KW-0560">Oxidoreductase</keyword>
<feature type="binding site" evidence="11">
    <location>
        <begin position="477"/>
        <end position="487"/>
    </location>
    <ligand>
        <name>FAD</name>
        <dbReference type="ChEBI" id="CHEBI:57692"/>
    </ligand>
</feature>
<evidence type="ECO:0000256" key="6">
    <source>
        <dbReference type="ARBA" id="ARBA00023002"/>
    </source>
</evidence>
<dbReference type="GO" id="GO:0051287">
    <property type="term" value="F:NAD binding"/>
    <property type="evidence" value="ECO:0007669"/>
    <property type="project" value="InterPro"/>
</dbReference>
<dbReference type="InterPro" id="IPR012081">
    <property type="entry name" value="Alkyl_hydroperoxide_Rdtase_suF"/>
</dbReference>
<comment type="similarity">
    <text evidence="1">Belongs to the class-II pyridine nucleotide-disulfide oxidoreductase family.</text>
</comment>
<dbReference type="SUPFAM" id="SSF52833">
    <property type="entry name" value="Thioredoxin-like"/>
    <property type="match status" value="2"/>
</dbReference>
<evidence type="ECO:0000256" key="12">
    <source>
        <dbReference type="PIRSR" id="PIRSR000238-2"/>
    </source>
</evidence>
<dbReference type="PROSITE" id="PS51354">
    <property type="entry name" value="GLUTAREDOXIN_2"/>
    <property type="match status" value="1"/>
</dbReference>
<dbReference type="Gene3D" id="3.50.50.60">
    <property type="entry name" value="FAD/NAD(P)-binding domain"/>
    <property type="match status" value="2"/>
</dbReference>
<evidence type="ECO:0000256" key="5">
    <source>
        <dbReference type="ARBA" id="ARBA00022827"/>
    </source>
</evidence>
<dbReference type="NCBIfam" id="TIGR03140">
    <property type="entry name" value="AhpF"/>
    <property type="match status" value="1"/>
</dbReference>
<reference evidence="16" key="1">
    <citation type="submission" date="2018-08" db="EMBL/GenBank/DDBJ databases">
        <authorList>
            <person name="Zhang J."/>
            <person name="Du Z.-J."/>
        </authorList>
    </citation>
    <scope>NUCLEOTIDE SEQUENCE [LARGE SCALE GENOMIC DNA]</scope>
    <source>
        <strain evidence="16">KCTC 52655</strain>
    </source>
</reference>
<dbReference type="CDD" id="cd03026">
    <property type="entry name" value="AhpF_NTD_C"/>
    <property type="match status" value="1"/>
</dbReference>
<dbReference type="GO" id="GO:0016668">
    <property type="term" value="F:oxidoreductase activity, acting on a sulfur group of donors, NAD(P) as acceptor"/>
    <property type="evidence" value="ECO:0007669"/>
    <property type="project" value="UniProtKB-ARBA"/>
</dbReference>
<gene>
    <name evidence="15" type="primary">ahpF</name>
    <name evidence="15" type="ORF">DXV75_13900</name>
</gene>
<keyword evidence="16" id="KW-1185">Reference proteome</keyword>
<dbReference type="InterPro" id="IPR008255">
    <property type="entry name" value="Pyr_nucl-diS_OxRdtase_2_AS"/>
</dbReference>
<dbReference type="InterPro" id="IPR036249">
    <property type="entry name" value="Thioredoxin-like_sf"/>
</dbReference>
<comment type="cofactor">
    <cofactor evidence="11">
        <name>FAD</name>
        <dbReference type="ChEBI" id="CHEBI:57692"/>
    </cofactor>
    <text evidence="11">Binds 1 FAD per subunit.</text>
</comment>